<gene>
    <name evidence="6" type="ORF">MNBD_NITROSPINAE01-482</name>
</gene>
<keyword evidence="2" id="KW-0732">Signal</keyword>
<dbReference type="Pfam" id="PF13517">
    <property type="entry name" value="FG-GAP_3"/>
    <property type="match status" value="1"/>
</dbReference>
<dbReference type="PRINTS" id="PR00633">
    <property type="entry name" value="RCCNDNSATION"/>
</dbReference>
<dbReference type="EMBL" id="UOGC01000028">
    <property type="protein sequence ID" value="VAX16474.1"/>
    <property type="molecule type" value="Genomic_DNA"/>
</dbReference>
<keyword evidence="3" id="KW-0677">Repeat</keyword>
<evidence type="ECO:0000256" key="1">
    <source>
        <dbReference type="ARBA" id="ARBA00022658"/>
    </source>
</evidence>
<dbReference type="InterPro" id="IPR000408">
    <property type="entry name" value="Reg_chr_condens"/>
</dbReference>
<evidence type="ECO:0000313" key="6">
    <source>
        <dbReference type="EMBL" id="VAX16474.1"/>
    </source>
</evidence>
<feature type="transmembrane region" description="Helical" evidence="4">
    <location>
        <begin position="12"/>
        <end position="36"/>
    </location>
</feature>
<proteinExistence type="predicted"/>
<evidence type="ECO:0000259" key="5">
    <source>
        <dbReference type="Pfam" id="PF25390"/>
    </source>
</evidence>
<evidence type="ECO:0000256" key="3">
    <source>
        <dbReference type="ARBA" id="ARBA00022737"/>
    </source>
</evidence>
<evidence type="ECO:0000256" key="2">
    <source>
        <dbReference type="ARBA" id="ARBA00022729"/>
    </source>
</evidence>
<dbReference type="PROSITE" id="PS00626">
    <property type="entry name" value="RCC1_2"/>
    <property type="match status" value="2"/>
</dbReference>
<reference evidence="6" key="1">
    <citation type="submission" date="2018-06" db="EMBL/GenBank/DDBJ databases">
        <authorList>
            <person name="Zhirakovskaya E."/>
        </authorList>
    </citation>
    <scope>NUCLEOTIDE SEQUENCE</scope>
</reference>
<accession>A0A3B1BXD2</accession>
<name>A0A3B1BXD2_9ZZZZ</name>
<dbReference type="AlphaFoldDB" id="A0A3B1BXD2"/>
<keyword evidence="4" id="KW-1133">Transmembrane helix</keyword>
<dbReference type="InterPro" id="IPR013517">
    <property type="entry name" value="FG-GAP"/>
</dbReference>
<dbReference type="Gene3D" id="2.130.10.30">
    <property type="entry name" value="Regulator of chromosome condensation 1/beta-lactamase-inhibitor protein II"/>
    <property type="match status" value="1"/>
</dbReference>
<dbReference type="PANTHER" id="PTHR45982:SF1">
    <property type="entry name" value="REGULATOR OF CHROMOSOME CONDENSATION"/>
    <property type="match status" value="1"/>
</dbReference>
<dbReference type="GO" id="GO:0005737">
    <property type="term" value="C:cytoplasm"/>
    <property type="evidence" value="ECO:0007669"/>
    <property type="project" value="TreeGrafter"/>
</dbReference>
<keyword evidence="1" id="KW-0344">Guanine-nucleotide releasing factor</keyword>
<dbReference type="SUPFAM" id="SSF69318">
    <property type="entry name" value="Integrin alpha N-terminal domain"/>
    <property type="match status" value="1"/>
</dbReference>
<dbReference type="Gene3D" id="2.130.10.130">
    <property type="entry name" value="Integrin alpha, N-terminal"/>
    <property type="match status" value="1"/>
</dbReference>
<keyword evidence="4" id="KW-0812">Transmembrane</keyword>
<dbReference type="Gene3D" id="2.60.120.380">
    <property type="match status" value="1"/>
</dbReference>
<organism evidence="6">
    <name type="scientific">hydrothermal vent metagenome</name>
    <dbReference type="NCBI Taxonomy" id="652676"/>
    <lineage>
        <taxon>unclassified sequences</taxon>
        <taxon>metagenomes</taxon>
        <taxon>ecological metagenomes</taxon>
    </lineage>
</organism>
<dbReference type="PROSITE" id="PS50012">
    <property type="entry name" value="RCC1_3"/>
    <property type="match status" value="3"/>
</dbReference>
<protein>
    <submittedName>
        <fullName evidence="6">BNR repeat domain protein</fullName>
    </submittedName>
</protein>
<dbReference type="InterPro" id="IPR051553">
    <property type="entry name" value="Ran_GTPase-activating"/>
</dbReference>
<dbReference type="InterPro" id="IPR058923">
    <property type="entry name" value="RCC1-like_dom"/>
</dbReference>
<dbReference type="Pfam" id="PF25390">
    <property type="entry name" value="WD40_RLD"/>
    <property type="match status" value="1"/>
</dbReference>
<evidence type="ECO:0000256" key="4">
    <source>
        <dbReference type="SAM" id="Phobius"/>
    </source>
</evidence>
<dbReference type="SUPFAM" id="SSF50985">
    <property type="entry name" value="RCC1/BLIP-II"/>
    <property type="match status" value="1"/>
</dbReference>
<dbReference type="InterPro" id="IPR028994">
    <property type="entry name" value="Integrin_alpha_N"/>
</dbReference>
<dbReference type="GO" id="GO:0005085">
    <property type="term" value="F:guanyl-nucleotide exchange factor activity"/>
    <property type="evidence" value="ECO:0007669"/>
    <property type="project" value="TreeGrafter"/>
</dbReference>
<keyword evidence="4" id="KW-0472">Membrane</keyword>
<dbReference type="InterPro" id="IPR009091">
    <property type="entry name" value="RCC1/BLIP-II"/>
</dbReference>
<sequence>MVLDSLLKVLAFARGSFFNAFLSPVIAMAVLATIAFPSTSLSLELPRIAAGFSHSVVIKNDGTLRAWGSNNAGQLGDGSNANRYFPVSVSGLSGSVVAVSAGARHTVALLANGTVWAWGANDMGQLGNGTTANSPVPVMVHGASGVVFIVAGLNHTLALRNDGSVIAWGDNSQGQLGAGGMKMAISPVSVSISGVAEVAVGDYHSYALKADGSAWTWGAKMHESATKKSAFNLAPVALSRWSDRLVHEVKTINIPGTGEKVYVISNLMHSVMLRSNGDVYTAGSGMGRLGKKSDFGTMSKVEWAGGVTAHITPDSALFAGARWRVNGGEWHAGGDTVSGLSTGDYNIEFTGVAGWSPPVVHVVSVKEGDISFVSGVYTFKTAKGTGDATKTANVFSSITTGSSVSGSISNPGGTEGYSFNASAGAKYVIRASGLKGAYVKVYSADGVMLLAHSSGATLTWIAPSSGAFKIEIGASGVATVGEFDLAIVWRPAVMDFNGDSKSDITFRDLTDGTTFVWMMDGTNILSDAQTTMHAGDATGWKIKGFDDFNGDGLADILWWDEESGKVSIWFMNGATVAGDSGLATSQITLDSDLEIAGTGDFNGDGKSDVMWSGDTGLVTVWMMVGGSGQVNDTLVTCPALGDCVPIGNNGE</sequence>
<feature type="domain" description="RCC1-like" evidence="5">
    <location>
        <begin position="47"/>
        <end position="293"/>
    </location>
</feature>
<dbReference type="PANTHER" id="PTHR45982">
    <property type="entry name" value="REGULATOR OF CHROMOSOME CONDENSATION"/>
    <property type="match status" value="1"/>
</dbReference>